<evidence type="ECO:0000313" key="1">
    <source>
        <dbReference type="EMBL" id="KAA9105005.1"/>
    </source>
</evidence>
<dbReference type="Proteomes" id="UP000325827">
    <property type="component" value="Unassembled WGS sequence"/>
</dbReference>
<name>A0A5J5IWY2_9MICO</name>
<dbReference type="OrthoDB" id="5059411at2"/>
<organism evidence="1 2">
    <name type="scientific">Microbacterium rhizomatis</name>
    <dbReference type="NCBI Taxonomy" id="1631477"/>
    <lineage>
        <taxon>Bacteria</taxon>
        <taxon>Bacillati</taxon>
        <taxon>Actinomycetota</taxon>
        <taxon>Actinomycetes</taxon>
        <taxon>Micrococcales</taxon>
        <taxon>Microbacteriaceae</taxon>
        <taxon>Microbacterium</taxon>
    </lineage>
</organism>
<sequence length="345" mass="37074">MPTIDIDANTRAAQNKVKELAKALDGVSDSLDDVATDGAKAGDKLEASFRDMMRASDRASTAMKADSKQAFESSSENVRGFKDEAVQNFSEVASSFQGDMQGMADGVQGLTGGLASSLTPGIGIPIAILGAAAGAFLQNWITASEESKTRVQDMYNAMVEDGAAFVTADRVQKNLIAQSTDDINRAHERSIQLGVDEQLVRRAMAGEADAQSQILTITNGKRDEEIKKVQDSKRSLEDKSVVIDGINAKYGTMLDFLTDAQREQDNATQRTKDTVAAIASMNSALDIASGKVAGINGQLQDLLNFRDFTIGVDLDLSRARSQINNWRPVVHLEGEIVRNGKVALQ</sequence>
<evidence type="ECO:0000313" key="2">
    <source>
        <dbReference type="Proteomes" id="UP000325827"/>
    </source>
</evidence>
<gene>
    <name evidence="1" type="ORF">F6B43_18325</name>
</gene>
<keyword evidence="2" id="KW-1185">Reference proteome</keyword>
<proteinExistence type="predicted"/>
<accession>A0A5J5IWY2</accession>
<dbReference type="AlphaFoldDB" id="A0A5J5IWY2"/>
<reference evidence="2" key="1">
    <citation type="submission" date="2019-09" db="EMBL/GenBank/DDBJ databases">
        <title>Mumia zhuanghuii sp. nov. isolated from the intestinal contents of plateau pika (Ochotona curzoniae) in the Qinghai-Tibet plateau of China.</title>
        <authorList>
            <person name="Tian Z."/>
        </authorList>
    </citation>
    <scope>NUCLEOTIDE SEQUENCE [LARGE SCALE GENOMIC DNA]</scope>
    <source>
        <strain evidence="2">JCM 30598</strain>
    </source>
</reference>
<protein>
    <submittedName>
        <fullName evidence="1">Uncharacterized protein</fullName>
    </submittedName>
</protein>
<comment type="caution">
    <text evidence="1">The sequence shown here is derived from an EMBL/GenBank/DDBJ whole genome shotgun (WGS) entry which is preliminary data.</text>
</comment>
<dbReference type="RefSeq" id="WP_150450464.1">
    <property type="nucleotide sequence ID" value="NZ_VYSA01000006.1"/>
</dbReference>
<dbReference type="EMBL" id="VYSA01000006">
    <property type="protein sequence ID" value="KAA9105005.1"/>
    <property type="molecule type" value="Genomic_DNA"/>
</dbReference>